<feature type="transmembrane region" description="Helical" evidence="1">
    <location>
        <begin position="12"/>
        <end position="35"/>
    </location>
</feature>
<organism evidence="2 3">
    <name type="scientific">Methylophaga marina</name>
    <dbReference type="NCBI Taxonomy" id="45495"/>
    <lineage>
        <taxon>Bacteria</taxon>
        <taxon>Pseudomonadati</taxon>
        <taxon>Pseudomonadota</taxon>
        <taxon>Gammaproteobacteria</taxon>
        <taxon>Thiotrichales</taxon>
        <taxon>Piscirickettsiaceae</taxon>
        <taxon>Methylophaga</taxon>
    </lineage>
</organism>
<dbReference type="InterPro" id="IPR001969">
    <property type="entry name" value="Aspartic_peptidase_AS"/>
</dbReference>
<accession>A0ABP3DDE3</accession>
<gene>
    <name evidence="2" type="ORF">GCM10008964_21500</name>
</gene>
<sequence length="174" mass="18546">MSAPDISKLFSGNIVTILFWLFLMGSLTLFFNGYIQQRDNPNQALMSANSGTGEVTLKRNRDGHYLAPGYINGHPVNFLLDTGATNVSIPAAIAEAAGLKKGATSMVSTANGVVPVFQTDVDTVRLGGITLEHVDASINPHMSDGVVLLGMSFMKHLDITQRNGVMTLRVPVSG</sequence>
<dbReference type="Proteomes" id="UP001501476">
    <property type="component" value="Unassembled WGS sequence"/>
</dbReference>
<keyword evidence="2" id="KW-0645">Protease</keyword>
<comment type="caution">
    <text evidence="2">The sequence shown here is derived from an EMBL/GenBank/DDBJ whole genome shotgun (WGS) entry which is preliminary data.</text>
</comment>
<dbReference type="SUPFAM" id="SSF50630">
    <property type="entry name" value="Acid proteases"/>
    <property type="match status" value="1"/>
</dbReference>
<reference evidence="3" key="1">
    <citation type="journal article" date="2019" name="Int. J. Syst. Evol. Microbiol.">
        <title>The Global Catalogue of Microorganisms (GCM) 10K type strain sequencing project: providing services to taxonomists for standard genome sequencing and annotation.</title>
        <authorList>
            <consortium name="The Broad Institute Genomics Platform"/>
            <consortium name="The Broad Institute Genome Sequencing Center for Infectious Disease"/>
            <person name="Wu L."/>
            <person name="Ma J."/>
        </authorList>
    </citation>
    <scope>NUCLEOTIDE SEQUENCE [LARGE SCALE GENOMIC DNA]</scope>
    <source>
        <strain evidence="3">JCM 6886</strain>
    </source>
</reference>
<keyword evidence="3" id="KW-1185">Reference proteome</keyword>
<dbReference type="GO" id="GO:0006508">
    <property type="term" value="P:proteolysis"/>
    <property type="evidence" value="ECO:0007669"/>
    <property type="project" value="UniProtKB-KW"/>
</dbReference>
<name>A0ABP3DDE3_9GAMM</name>
<dbReference type="NCBIfam" id="TIGR02281">
    <property type="entry name" value="clan_AA_DTGA"/>
    <property type="match status" value="1"/>
</dbReference>
<protein>
    <submittedName>
        <fullName evidence="2">TIGR02281 family clan AA aspartic protease</fullName>
    </submittedName>
</protein>
<dbReference type="RefSeq" id="WP_289245161.1">
    <property type="nucleotide sequence ID" value="NZ_BAAADG010000007.1"/>
</dbReference>
<evidence type="ECO:0000313" key="3">
    <source>
        <dbReference type="Proteomes" id="UP001501476"/>
    </source>
</evidence>
<keyword evidence="1" id="KW-0812">Transmembrane</keyword>
<evidence type="ECO:0000256" key="1">
    <source>
        <dbReference type="SAM" id="Phobius"/>
    </source>
</evidence>
<dbReference type="GO" id="GO:0008233">
    <property type="term" value="F:peptidase activity"/>
    <property type="evidence" value="ECO:0007669"/>
    <property type="project" value="UniProtKB-KW"/>
</dbReference>
<dbReference type="Pfam" id="PF13975">
    <property type="entry name" value="gag-asp_proteas"/>
    <property type="match status" value="1"/>
</dbReference>
<dbReference type="EMBL" id="BAAADG010000007">
    <property type="protein sequence ID" value="GAA0229763.1"/>
    <property type="molecule type" value="Genomic_DNA"/>
</dbReference>
<dbReference type="Gene3D" id="2.40.70.10">
    <property type="entry name" value="Acid Proteases"/>
    <property type="match status" value="1"/>
</dbReference>
<dbReference type="InterPro" id="IPR021109">
    <property type="entry name" value="Peptidase_aspartic_dom_sf"/>
</dbReference>
<keyword evidence="2" id="KW-0378">Hydrolase</keyword>
<dbReference type="InterPro" id="IPR011969">
    <property type="entry name" value="Clan_AA_Asp_peptidase_C"/>
</dbReference>
<keyword evidence="1" id="KW-1133">Transmembrane helix</keyword>
<evidence type="ECO:0000313" key="2">
    <source>
        <dbReference type="EMBL" id="GAA0229763.1"/>
    </source>
</evidence>
<dbReference type="InterPro" id="IPR034122">
    <property type="entry name" value="Retropepsin-like_bacterial"/>
</dbReference>
<keyword evidence="1" id="KW-0472">Membrane</keyword>
<proteinExistence type="predicted"/>
<dbReference type="CDD" id="cd05483">
    <property type="entry name" value="retropepsin_like_bacteria"/>
    <property type="match status" value="1"/>
</dbReference>
<dbReference type="PROSITE" id="PS00141">
    <property type="entry name" value="ASP_PROTEASE"/>
    <property type="match status" value="1"/>
</dbReference>